<reference evidence="1" key="1">
    <citation type="submission" date="2021-02" db="EMBL/GenBank/DDBJ databases">
        <authorList>
            <person name="Nowell W R."/>
        </authorList>
    </citation>
    <scope>NUCLEOTIDE SEQUENCE</scope>
    <source>
        <strain evidence="1">Ploen Becks lab</strain>
    </source>
</reference>
<evidence type="ECO:0000313" key="1">
    <source>
        <dbReference type="EMBL" id="CAF0936386.1"/>
    </source>
</evidence>
<keyword evidence="2" id="KW-1185">Reference proteome</keyword>
<name>A0A814BY22_9BILA</name>
<dbReference type="EMBL" id="CAJNOC010002489">
    <property type="protein sequence ID" value="CAF0936386.1"/>
    <property type="molecule type" value="Genomic_DNA"/>
</dbReference>
<dbReference type="AlphaFoldDB" id="A0A814BY22"/>
<dbReference type="PANTHER" id="PTHR46579:SF1">
    <property type="entry name" value="F5_8 TYPE C DOMAIN-CONTAINING PROTEIN"/>
    <property type="match status" value="1"/>
</dbReference>
<proteinExistence type="predicted"/>
<accession>A0A814BY22</accession>
<organism evidence="1 2">
    <name type="scientific">Brachionus calyciflorus</name>
    <dbReference type="NCBI Taxonomy" id="104777"/>
    <lineage>
        <taxon>Eukaryota</taxon>
        <taxon>Metazoa</taxon>
        <taxon>Spiralia</taxon>
        <taxon>Gnathifera</taxon>
        <taxon>Rotifera</taxon>
        <taxon>Eurotatoria</taxon>
        <taxon>Monogononta</taxon>
        <taxon>Pseudotrocha</taxon>
        <taxon>Ploima</taxon>
        <taxon>Brachionidae</taxon>
        <taxon>Brachionus</taxon>
    </lineage>
</organism>
<evidence type="ECO:0000313" key="2">
    <source>
        <dbReference type="Proteomes" id="UP000663879"/>
    </source>
</evidence>
<sequence length="826" mass="96133">MIDSHSENFLLYTTLLANASTGKSPAMRTFTDAAKKLELGWYRRFRFFNSNGFLMCYPQPSIVPLKELRKKPSPKISMVAILYLIFKLNETPQIYKLDKVAFDRYDSIYDVNREIESLSNNIDSFIGAMFGKSSTHLLRLCVDPFKSKFKPIVSIDDLDYDIDTNIYGKNSVDSNEDNMELSENFTMHHSDIIADNFPNDHIYGTLRMGSNDFLEIIPCNDGYQQINNKQYDQDYLSYLKVLNEKKELIDLDNISLDLAFLTLFLNEYYTQSGFKLICQFVKLVNNDIPIPKNLNGAINRVLGSDKLQLDYKISLEQQIKRIFDRNTELFSFEYEKKDDNIINDIFDGTIYQTIFKQEKIIDQNSKFFTLIFNTDGIELSKKSDISLWPFIFVINEFPIEKRFSFENVIVGGLSVSNGKPNLGILLERIKNELKYLEFGINFFGNYYQRIKFYLIAGIFDKPARSNVININASNGYYSCLKCLQPGERIKTERGSVHTFPYNSKNPDGPKRTENIYEQHLQKCLEKEKKCFGITDKCILGELKYFNPVVNTCIDSMHSIFLGVIKSKFSYLFEHPNIRPYSLKKRIVEINNRLLEIKPPSYISSAPKIFANIMPFNYFQNLKLLVISLEITFSKQISKSDLYKIKEVFRLYVSQLPTLYDNFIMKSGVHELLHLTDCTLQFGPLNNINCFQFEELNRKITRLIKGKNLLGEEFIKIFNLVQKVSYLGQLIDKDNIFKEFILSSSMIKSSNSKKNIFNKEIKFSKSFFFVNNDLISQVLLEDLNINTNQVKIFKHVWFNGILFSTKYSTTRFGNYAFVDSKNSLFFL</sequence>
<gene>
    <name evidence="1" type="ORF">OXX778_LOCUS13184</name>
</gene>
<protein>
    <submittedName>
        <fullName evidence="1">Uncharacterized protein</fullName>
    </submittedName>
</protein>
<dbReference type="PANTHER" id="PTHR46579">
    <property type="entry name" value="F5/8 TYPE C DOMAIN-CONTAINING PROTEIN-RELATED"/>
    <property type="match status" value="1"/>
</dbReference>
<dbReference type="OrthoDB" id="2288618at2759"/>
<comment type="caution">
    <text evidence="1">The sequence shown here is derived from an EMBL/GenBank/DDBJ whole genome shotgun (WGS) entry which is preliminary data.</text>
</comment>
<dbReference type="Proteomes" id="UP000663879">
    <property type="component" value="Unassembled WGS sequence"/>
</dbReference>